<dbReference type="AlphaFoldDB" id="A0AAN9G1C5"/>
<reference evidence="4 5" key="1">
    <citation type="submission" date="2024-02" db="EMBL/GenBank/DDBJ databases">
        <title>Chromosome-scale genome assembly of the rough periwinkle Littorina saxatilis.</title>
        <authorList>
            <person name="De Jode A."/>
            <person name="Faria R."/>
            <person name="Formenti G."/>
            <person name="Sims Y."/>
            <person name="Smith T.P."/>
            <person name="Tracey A."/>
            <person name="Wood J.M.D."/>
            <person name="Zagrodzka Z.B."/>
            <person name="Johannesson K."/>
            <person name="Butlin R.K."/>
            <person name="Leder E.H."/>
        </authorList>
    </citation>
    <scope>NUCLEOTIDE SEQUENCE [LARGE SCALE GENOMIC DNA]</scope>
    <source>
        <strain evidence="4">Snail1</strain>
        <tissue evidence="4">Muscle</tissue>
    </source>
</reference>
<protein>
    <recommendedName>
        <fullName evidence="3">Phosducin domain-containing protein</fullName>
    </recommendedName>
</protein>
<dbReference type="InterPro" id="IPR036249">
    <property type="entry name" value="Thioredoxin-like_sf"/>
</dbReference>
<keyword evidence="5" id="KW-1185">Reference proteome</keyword>
<sequence>MQDTNADTEWNDALRRHNIIPEKEKELTEDDIVNLVEQTVQQKNTGKGLDEMTLDELDENEDDIDEEEERIFEEYRRQRLAELKQKQSRARFGEVQEISKSDWVQEVNKAGEGVWVVIHVYKQGIPLCSLINQYLSTLARKFPETKFLKSISSVCIPNYPDKNLPTIFIYFENDMKKQFVGPLSFGGMNLKLEEMEWMLHKTGAIKSDIEEPPKREIRDVMESSIRSSNMGNDSDSD</sequence>
<dbReference type="InterPro" id="IPR024253">
    <property type="entry name" value="Phosducin_thioredoxin-like_dom"/>
</dbReference>
<evidence type="ECO:0000259" key="3">
    <source>
        <dbReference type="Pfam" id="PF02114"/>
    </source>
</evidence>
<feature type="compositionally biased region" description="Acidic residues" evidence="2">
    <location>
        <begin position="52"/>
        <end position="65"/>
    </location>
</feature>
<dbReference type="Gene3D" id="3.40.30.10">
    <property type="entry name" value="Glutaredoxin"/>
    <property type="match status" value="1"/>
</dbReference>
<proteinExistence type="inferred from homology"/>
<evidence type="ECO:0000313" key="4">
    <source>
        <dbReference type="EMBL" id="KAK7091217.1"/>
    </source>
</evidence>
<evidence type="ECO:0000313" key="5">
    <source>
        <dbReference type="Proteomes" id="UP001374579"/>
    </source>
</evidence>
<feature type="region of interest" description="Disordered" evidence="2">
    <location>
        <begin position="208"/>
        <end position="237"/>
    </location>
</feature>
<evidence type="ECO:0000256" key="1">
    <source>
        <dbReference type="ARBA" id="ARBA00009686"/>
    </source>
</evidence>
<dbReference type="SUPFAM" id="SSF52833">
    <property type="entry name" value="Thioredoxin-like"/>
    <property type="match status" value="1"/>
</dbReference>
<feature type="domain" description="Phosducin" evidence="3">
    <location>
        <begin position="39"/>
        <end position="180"/>
    </location>
</feature>
<dbReference type="Proteomes" id="UP001374579">
    <property type="component" value="Unassembled WGS sequence"/>
</dbReference>
<dbReference type="CDD" id="cd02988">
    <property type="entry name" value="Phd_like_VIAF"/>
    <property type="match status" value="1"/>
</dbReference>
<dbReference type="GO" id="GO:0005737">
    <property type="term" value="C:cytoplasm"/>
    <property type="evidence" value="ECO:0007669"/>
    <property type="project" value="TreeGrafter"/>
</dbReference>
<accession>A0AAN9G1C5</accession>
<gene>
    <name evidence="4" type="ORF">V1264_008935</name>
</gene>
<dbReference type="EMBL" id="JBAMIC010000022">
    <property type="protein sequence ID" value="KAK7091217.1"/>
    <property type="molecule type" value="Genomic_DNA"/>
</dbReference>
<dbReference type="PANTHER" id="PTHR45809">
    <property type="entry name" value="VIRAL IAP-ASSOCIATED FACTOR HOMOLOG"/>
    <property type="match status" value="1"/>
</dbReference>
<dbReference type="Pfam" id="PF02114">
    <property type="entry name" value="Phosducin"/>
    <property type="match status" value="1"/>
</dbReference>
<organism evidence="4 5">
    <name type="scientific">Littorina saxatilis</name>
    <dbReference type="NCBI Taxonomy" id="31220"/>
    <lineage>
        <taxon>Eukaryota</taxon>
        <taxon>Metazoa</taxon>
        <taxon>Spiralia</taxon>
        <taxon>Lophotrochozoa</taxon>
        <taxon>Mollusca</taxon>
        <taxon>Gastropoda</taxon>
        <taxon>Caenogastropoda</taxon>
        <taxon>Littorinimorpha</taxon>
        <taxon>Littorinoidea</taxon>
        <taxon>Littorinidae</taxon>
        <taxon>Littorina</taxon>
    </lineage>
</organism>
<feature type="region of interest" description="Disordered" evidence="2">
    <location>
        <begin position="44"/>
        <end position="65"/>
    </location>
</feature>
<name>A0AAN9G1C5_9CAEN</name>
<comment type="similarity">
    <text evidence="1">Belongs to the phosducin family.</text>
</comment>
<feature type="compositionally biased region" description="Polar residues" evidence="2">
    <location>
        <begin position="224"/>
        <end position="237"/>
    </location>
</feature>
<feature type="compositionally biased region" description="Basic and acidic residues" evidence="2">
    <location>
        <begin position="208"/>
        <end position="221"/>
    </location>
</feature>
<evidence type="ECO:0000256" key="2">
    <source>
        <dbReference type="SAM" id="MobiDB-lite"/>
    </source>
</evidence>
<dbReference type="GO" id="GO:0006457">
    <property type="term" value="P:protein folding"/>
    <property type="evidence" value="ECO:0007669"/>
    <property type="project" value="TreeGrafter"/>
</dbReference>
<comment type="caution">
    <text evidence="4">The sequence shown here is derived from an EMBL/GenBank/DDBJ whole genome shotgun (WGS) entry which is preliminary data.</text>
</comment>
<dbReference type="PANTHER" id="PTHR45809:SF3">
    <property type="entry name" value="VIRAL IAP-ASSOCIATED FACTOR HOMOLOG"/>
    <property type="match status" value="1"/>
</dbReference>
<dbReference type="InterPro" id="IPR051498">
    <property type="entry name" value="Phosducin-like_chap/apop_reg"/>
</dbReference>